<evidence type="ECO:0000256" key="3">
    <source>
        <dbReference type="ARBA" id="ARBA00022448"/>
    </source>
</evidence>
<dbReference type="Gene3D" id="3.40.1710.10">
    <property type="entry name" value="abc type-2 transporter like domain"/>
    <property type="match status" value="1"/>
</dbReference>
<dbReference type="PANTHER" id="PTHR30294:SF29">
    <property type="entry name" value="MULTIDRUG ABC TRANSPORTER PERMEASE YBHS-RELATED"/>
    <property type="match status" value="1"/>
</dbReference>
<evidence type="ECO:0000256" key="1">
    <source>
        <dbReference type="ARBA" id="ARBA00004651"/>
    </source>
</evidence>
<keyword evidence="3" id="KW-0813">Transport</keyword>
<comment type="caution">
    <text evidence="10">The sequence shown here is derived from an EMBL/GenBank/DDBJ whole genome shotgun (WGS) entry which is preliminary data.</text>
</comment>
<comment type="subcellular location">
    <subcellularLocation>
        <location evidence="1">Cell membrane</location>
        <topology evidence="1">Multi-pass membrane protein</topology>
    </subcellularLocation>
</comment>
<keyword evidence="6 8" id="KW-1133">Transmembrane helix</keyword>
<evidence type="ECO:0000256" key="2">
    <source>
        <dbReference type="ARBA" id="ARBA00007783"/>
    </source>
</evidence>
<proteinExistence type="inferred from homology"/>
<dbReference type="InterPro" id="IPR047817">
    <property type="entry name" value="ABC2_TM_bact-type"/>
</dbReference>
<evidence type="ECO:0000256" key="6">
    <source>
        <dbReference type="ARBA" id="ARBA00022989"/>
    </source>
</evidence>
<reference evidence="10 11" key="1">
    <citation type="journal article" date="2019" name="Nat. Microbiol.">
        <title>Mediterranean grassland soil C-N compound turnover is dependent on rainfall and depth, and is mediated by genomically divergent microorganisms.</title>
        <authorList>
            <person name="Diamond S."/>
            <person name="Andeer P.F."/>
            <person name="Li Z."/>
            <person name="Crits-Christoph A."/>
            <person name="Burstein D."/>
            <person name="Anantharaman K."/>
            <person name="Lane K.R."/>
            <person name="Thomas B.C."/>
            <person name="Pan C."/>
            <person name="Northen T.R."/>
            <person name="Banfield J.F."/>
        </authorList>
    </citation>
    <scope>NUCLEOTIDE SEQUENCE [LARGE SCALE GENOMIC DNA]</scope>
    <source>
        <strain evidence="10">WS_2</strain>
    </source>
</reference>
<organism evidence="10 11">
    <name type="scientific">Eiseniibacteriota bacterium</name>
    <dbReference type="NCBI Taxonomy" id="2212470"/>
    <lineage>
        <taxon>Bacteria</taxon>
        <taxon>Candidatus Eiseniibacteriota</taxon>
    </lineage>
</organism>
<protein>
    <submittedName>
        <fullName evidence="10">ABC transporter permease</fullName>
    </submittedName>
</protein>
<dbReference type="AlphaFoldDB" id="A0A538S944"/>
<dbReference type="GO" id="GO:0140359">
    <property type="term" value="F:ABC-type transporter activity"/>
    <property type="evidence" value="ECO:0007669"/>
    <property type="project" value="InterPro"/>
</dbReference>
<feature type="transmembrane region" description="Helical" evidence="8">
    <location>
        <begin position="25"/>
        <end position="43"/>
    </location>
</feature>
<keyword evidence="7 8" id="KW-0472">Membrane</keyword>
<evidence type="ECO:0000256" key="5">
    <source>
        <dbReference type="ARBA" id="ARBA00022692"/>
    </source>
</evidence>
<evidence type="ECO:0000259" key="9">
    <source>
        <dbReference type="PROSITE" id="PS51012"/>
    </source>
</evidence>
<evidence type="ECO:0000256" key="4">
    <source>
        <dbReference type="ARBA" id="ARBA00022475"/>
    </source>
</evidence>
<comment type="similarity">
    <text evidence="2">Belongs to the ABC-2 integral membrane protein family.</text>
</comment>
<keyword evidence="4" id="KW-1003">Cell membrane</keyword>
<feature type="transmembrane region" description="Helical" evidence="8">
    <location>
        <begin position="255"/>
        <end position="280"/>
    </location>
</feature>
<keyword evidence="5 8" id="KW-0812">Transmembrane</keyword>
<dbReference type="PANTHER" id="PTHR30294">
    <property type="entry name" value="MEMBRANE COMPONENT OF ABC TRANSPORTER YHHJ-RELATED"/>
    <property type="match status" value="1"/>
</dbReference>
<dbReference type="InterPro" id="IPR013525">
    <property type="entry name" value="ABC2_TM"/>
</dbReference>
<feature type="domain" description="ABC transmembrane type-2" evidence="9">
    <location>
        <begin position="131"/>
        <end position="370"/>
    </location>
</feature>
<feature type="transmembrane region" description="Helical" evidence="8">
    <location>
        <begin position="286"/>
        <end position="309"/>
    </location>
</feature>
<feature type="transmembrane region" description="Helical" evidence="8">
    <location>
        <begin position="349"/>
        <end position="367"/>
    </location>
</feature>
<sequence>MLDPTRLWAVVRKELLQFRRDTRSLVLAFVLPLVLLVFFGYAITWDVDDIRMAVVDQDRGERARELVDAFRAAGRFSVVATPPRTADIGPLLDRARVRLALVIPPDFSSDLGAGRTARVQAIVDGSDANTATIALAYTRAIVQQFGGGLVLAGRDARPPVEARARVWFNEELSSSNMIVPGLVVIIMMIIAGLITSLTIAREWERGTMEQLASTPVSRLEVVLGKLIPFLAIGLVDVAVTTVVGVLLFRVPFRGNVLFLIGPTFLFLAGTLGLGLAISAVSRTQLLATQIGMLSTFLPGFLLSGFMFAVDIMPAPLRLLTYLIPARYFLVVVRGVFLKGVGPAVLWPEALLMLLFAAGTLTLATRAFKKELA</sequence>
<dbReference type="Pfam" id="PF12698">
    <property type="entry name" value="ABC2_membrane_3"/>
    <property type="match status" value="1"/>
</dbReference>
<name>A0A538S944_UNCEI</name>
<evidence type="ECO:0000256" key="7">
    <source>
        <dbReference type="ARBA" id="ARBA00023136"/>
    </source>
</evidence>
<evidence type="ECO:0000256" key="8">
    <source>
        <dbReference type="SAM" id="Phobius"/>
    </source>
</evidence>
<dbReference type="GO" id="GO:0005886">
    <property type="term" value="C:plasma membrane"/>
    <property type="evidence" value="ECO:0007669"/>
    <property type="project" value="UniProtKB-SubCell"/>
</dbReference>
<feature type="transmembrane region" description="Helical" evidence="8">
    <location>
        <begin position="318"/>
        <end position="337"/>
    </location>
</feature>
<dbReference type="InterPro" id="IPR051449">
    <property type="entry name" value="ABC-2_transporter_component"/>
</dbReference>
<dbReference type="EMBL" id="VBOS01000506">
    <property type="protein sequence ID" value="TMQ47898.1"/>
    <property type="molecule type" value="Genomic_DNA"/>
</dbReference>
<dbReference type="PROSITE" id="PS51012">
    <property type="entry name" value="ABC_TM2"/>
    <property type="match status" value="1"/>
</dbReference>
<feature type="transmembrane region" description="Helical" evidence="8">
    <location>
        <begin position="226"/>
        <end position="248"/>
    </location>
</feature>
<dbReference type="Proteomes" id="UP000317716">
    <property type="component" value="Unassembled WGS sequence"/>
</dbReference>
<evidence type="ECO:0000313" key="10">
    <source>
        <dbReference type="EMBL" id="TMQ47898.1"/>
    </source>
</evidence>
<accession>A0A538S944</accession>
<gene>
    <name evidence="10" type="ORF">E6K72_13560</name>
</gene>
<feature type="transmembrane region" description="Helical" evidence="8">
    <location>
        <begin position="177"/>
        <end position="200"/>
    </location>
</feature>
<evidence type="ECO:0000313" key="11">
    <source>
        <dbReference type="Proteomes" id="UP000317716"/>
    </source>
</evidence>